<dbReference type="EMBL" id="REGN01006095">
    <property type="protein sequence ID" value="RNA10888.1"/>
    <property type="molecule type" value="Genomic_DNA"/>
</dbReference>
<dbReference type="GO" id="GO:0005739">
    <property type="term" value="C:mitochondrion"/>
    <property type="evidence" value="ECO:0007669"/>
    <property type="project" value="TreeGrafter"/>
</dbReference>
<comment type="caution">
    <text evidence="2">The sequence shown here is derived from an EMBL/GenBank/DDBJ whole genome shotgun (WGS) entry which is preliminary data.</text>
</comment>
<name>A0A3M7QIV5_BRAPC</name>
<dbReference type="GO" id="GO:0006635">
    <property type="term" value="P:fatty acid beta-oxidation"/>
    <property type="evidence" value="ECO:0007669"/>
    <property type="project" value="TreeGrafter"/>
</dbReference>
<proteinExistence type="predicted"/>
<keyword evidence="3" id="KW-1185">Reference proteome</keyword>
<sequence length="196" mass="21385">MVINNAAGNFISPTERLSPNAVKTIIDIVLLGTLNTTLAVGKRLIKADQGASFLNIITTYAETGSGYVVPSASAKAGVVAMTRSLAVEWSKYGMRFNGISPGPIYTKGAFSRLDPTGSFVEHAKNRIPIGRLGETAELSNLASYLLSDYSNWLTGQIIDLDGGELTYSSGEFNYLYSIQKEQWDMMEKMIRQTKNK</sequence>
<evidence type="ECO:0000313" key="3">
    <source>
        <dbReference type="Proteomes" id="UP000276133"/>
    </source>
</evidence>
<dbReference type="PANTHER" id="PTHR43658:SF8">
    <property type="entry name" value="17-BETA-HYDROXYSTEROID DEHYDROGENASE 14-RELATED"/>
    <property type="match status" value="1"/>
</dbReference>
<dbReference type="AlphaFoldDB" id="A0A3M7QIV5"/>
<dbReference type="Gene3D" id="3.40.50.720">
    <property type="entry name" value="NAD(P)-binding Rossmann-like Domain"/>
    <property type="match status" value="1"/>
</dbReference>
<evidence type="ECO:0000256" key="1">
    <source>
        <dbReference type="ARBA" id="ARBA00023002"/>
    </source>
</evidence>
<dbReference type="STRING" id="10195.A0A3M7QIV5"/>
<dbReference type="InterPro" id="IPR002347">
    <property type="entry name" value="SDR_fam"/>
</dbReference>
<dbReference type="InterPro" id="IPR036291">
    <property type="entry name" value="NAD(P)-bd_dom_sf"/>
</dbReference>
<dbReference type="SUPFAM" id="SSF51735">
    <property type="entry name" value="NAD(P)-binding Rossmann-fold domains"/>
    <property type="match status" value="1"/>
</dbReference>
<dbReference type="Pfam" id="PF13561">
    <property type="entry name" value="adh_short_C2"/>
    <property type="match status" value="1"/>
</dbReference>
<dbReference type="PANTHER" id="PTHR43658">
    <property type="entry name" value="SHORT-CHAIN DEHYDROGENASE/REDUCTASE"/>
    <property type="match status" value="1"/>
</dbReference>
<reference evidence="2 3" key="1">
    <citation type="journal article" date="2018" name="Sci. Rep.">
        <title>Genomic signatures of local adaptation to the degree of environmental predictability in rotifers.</title>
        <authorList>
            <person name="Franch-Gras L."/>
            <person name="Hahn C."/>
            <person name="Garcia-Roger E.M."/>
            <person name="Carmona M.J."/>
            <person name="Serra M."/>
            <person name="Gomez A."/>
        </authorList>
    </citation>
    <scope>NUCLEOTIDE SEQUENCE [LARGE SCALE GENOMIC DNA]</scope>
    <source>
        <strain evidence="2">HYR1</strain>
    </source>
</reference>
<keyword evidence="1 2" id="KW-0560">Oxidoreductase</keyword>
<dbReference type="Proteomes" id="UP000276133">
    <property type="component" value="Unassembled WGS sequence"/>
</dbReference>
<protein>
    <submittedName>
        <fullName evidence="2">2-4-dienoyl-mitochondrial</fullName>
        <ecNumber evidence="2">1.3.1.34</ecNumber>
    </submittedName>
</protein>
<accession>A0A3M7QIV5</accession>
<organism evidence="2 3">
    <name type="scientific">Brachionus plicatilis</name>
    <name type="common">Marine rotifer</name>
    <name type="synonym">Brachionus muelleri</name>
    <dbReference type="NCBI Taxonomy" id="10195"/>
    <lineage>
        <taxon>Eukaryota</taxon>
        <taxon>Metazoa</taxon>
        <taxon>Spiralia</taxon>
        <taxon>Gnathifera</taxon>
        <taxon>Rotifera</taxon>
        <taxon>Eurotatoria</taxon>
        <taxon>Monogononta</taxon>
        <taxon>Pseudotrocha</taxon>
        <taxon>Ploima</taxon>
        <taxon>Brachionidae</taxon>
        <taxon>Brachionus</taxon>
    </lineage>
</organism>
<evidence type="ECO:0000313" key="2">
    <source>
        <dbReference type="EMBL" id="RNA10888.1"/>
    </source>
</evidence>
<dbReference type="EC" id="1.3.1.34" evidence="2"/>
<dbReference type="OrthoDB" id="1888931at2759"/>
<gene>
    <name evidence="2" type="ORF">BpHYR1_043299</name>
</gene>
<dbReference type="GO" id="GO:0008670">
    <property type="term" value="F:2,4-dienoyl-CoA reductase (NADPH) activity"/>
    <property type="evidence" value="ECO:0007669"/>
    <property type="project" value="UniProtKB-EC"/>
</dbReference>
<dbReference type="PRINTS" id="PR00081">
    <property type="entry name" value="GDHRDH"/>
</dbReference>